<dbReference type="PANTHER" id="PTHR34385:SF1">
    <property type="entry name" value="PEPTIDOGLYCAN L-ALANYL-D-GLUTAMATE ENDOPEPTIDASE CWLK"/>
    <property type="match status" value="1"/>
</dbReference>
<evidence type="ECO:0000256" key="2">
    <source>
        <dbReference type="SAM" id="Phobius"/>
    </source>
</evidence>
<feature type="transmembrane region" description="Helical" evidence="2">
    <location>
        <begin position="60"/>
        <end position="83"/>
    </location>
</feature>
<dbReference type="InterPro" id="IPR009045">
    <property type="entry name" value="Zn_M74/Hedgehog-like"/>
</dbReference>
<keyword evidence="2" id="KW-0472">Membrane</keyword>
<dbReference type="CDD" id="cd14814">
    <property type="entry name" value="Peptidase_M15"/>
    <property type="match status" value="1"/>
</dbReference>
<protein>
    <recommendedName>
        <fullName evidence="3">D-alanyl-D-alanine carboxypeptidase-like core domain-containing protein</fullName>
    </recommendedName>
</protein>
<dbReference type="EMBL" id="BAABHM010000011">
    <property type="protein sequence ID" value="GAA4702227.1"/>
    <property type="molecule type" value="Genomic_DNA"/>
</dbReference>
<sequence>MARRTPAEFTRWRVGRRVVGAVGSGLVTSTNTMPAVDPSGMKAGATARDRREAKGRRRRILRVVAATLAVVLVLGGGGVAWWVTSETDALSSQVTAAKRLMETSDGKVAKQTTRVGLSAQIAEANSVLDESVLTRLTTGTADARQSLGAATDAVEGSMVEFGRDEVEAARKSLVAAQGQAEKVYAATEGLGVDDGTRERLQSALDSMATADAAASTSVDGEDLAALEQAVNDLSTNRSVVTVATTALVDAQDAITCPAPDQTWDPDSGKVPESALAEIPWAPTHFVRADVLDSLVKLDEAYQKAFGEHLTINSSYRSYKSQASIYDPSSPIAAPPGCSNHGLALAVDIGGGVETFGTEQYEWLKDNAETYSWTHPAFAEPDGRVPEPWHWESVLARSGA</sequence>
<dbReference type="Gene3D" id="3.30.1380.10">
    <property type="match status" value="1"/>
</dbReference>
<keyword evidence="5" id="KW-1185">Reference proteome</keyword>
<name>A0ABP8X892_9MICO</name>
<organism evidence="4 5">
    <name type="scientific">Promicromonospora umidemergens</name>
    <dbReference type="NCBI Taxonomy" id="629679"/>
    <lineage>
        <taxon>Bacteria</taxon>
        <taxon>Bacillati</taxon>
        <taxon>Actinomycetota</taxon>
        <taxon>Actinomycetes</taxon>
        <taxon>Micrococcales</taxon>
        <taxon>Promicromonosporaceae</taxon>
        <taxon>Promicromonospora</taxon>
    </lineage>
</organism>
<dbReference type="PANTHER" id="PTHR34385">
    <property type="entry name" value="D-ALANYL-D-ALANINE CARBOXYPEPTIDASE"/>
    <property type="match status" value="1"/>
</dbReference>
<proteinExistence type="predicted"/>
<reference evidence="5" key="1">
    <citation type="journal article" date="2019" name="Int. J. Syst. Evol. Microbiol.">
        <title>The Global Catalogue of Microorganisms (GCM) 10K type strain sequencing project: providing services to taxonomists for standard genome sequencing and annotation.</title>
        <authorList>
            <consortium name="The Broad Institute Genomics Platform"/>
            <consortium name="The Broad Institute Genome Sequencing Center for Infectious Disease"/>
            <person name="Wu L."/>
            <person name="Ma J."/>
        </authorList>
    </citation>
    <scope>NUCLEOTIDE SEQUENCE [LARGE SCALE GENOMIC DNA]</scope>
    <source>
        <strain evidence="5">JCM 17975</strain>
    </source>
</reference>
<comment type="caution">
    <text evidence="4">The sequence shown here is derived from an EMBL/GenBank/DDBJ whole genome shotgun (WGS) entry which is preliminary data.</text>
</comment>
<evidence type="ECO:0000259" key="3">
    <source>
        <dbReference type="Pfam" id="PF02557"/>
    </source>
</evidence>
<dbReference type="SUPFAM" id="SSF55166">
    <property type="entry name" value="Hedgehog/DD-peptidase"/>
    <property type="match status" value="1"/>
</dbReference>
<dbReference type="Pfam" id="PF02557">
    <property type="entry name" value="VanY"/>
    <property type="match status" value="1"/>
</dbReference>
<keyword evidence="2" id="KW-1133">Transmembrane helix</keyword>
<accession>A0ABP8X892</accession>
<gene>
    <name evidence="4" type="ORF">GCM10023198_24310</name>
</gene>
<evidence type="ECO:0000313" key="4">
    <source>
        <dbReference type="EMBL" id="GAA4702227.1"/>
    </source>
</evidence>
<evidence type="ECO:0000256" key="1">
    <source>
        <dbReference type="SAM" id="MobiDB-lite"/>
    </source>
</evidence>
<evidence type="ECO:0000313" key="5">
    <source>
        <dbReference type="Proteomes" id="UP001500843"/>
    </source>
</evidence>
<feature type="region of interest" description="Disordered" evidence="1">
    <location>
        <begin position="30"/>
        <end position="52"/>
    </location>
</feature>
<feature type="domain" description="D-alanyl-D-alanine carboxypeptidase-like core" evidence="3">
    <location>
        <begin position="284"/>
        <end position="391"/>
    </location>
</feature>
<dbReference type="InterPro" id="IPR052179">
    <property type="entry name" value="DD-CPase-like"/>
</dbReference>
<keyword evidence="2" id="KW-0812">Transmembrane</keyword>
<dbReference type="Proteomes" id="UP001500843">
    <property type="component" value="Unassembled WGS sequence"/>
</dbReference>
<dbReference type="InterPro" id="IPR003709">
    <property type="entry name" value="VanY-like_core_dom"/>
</dbReference>